<comment type="similarity">
    <text evidence="1">Belongs to the PPR family. P subfamily.</text>
</comment>
<keyword evidence="2" id="KW-0677">Repeat</keyword>
<comment type="caution">
    <text evidence="4">The sequence shown here is derived from an EMBL/GenBank/DDBJ whole genome shotgun (WGS) entry which is preliminary data.</text>
</comment>
<dbReference type="NCBIfam" id="TIGR00756">
    <property type="entry name" value="PPR"/>
    <property type="match status" value="2"/>
</dbReference>
<dbReference type="PROSITE" id="PS51375">
    <property type="entry name" value="PPR"/>
    <property type="match status" value="2"/>
</dbReference>
<dbReference type="Pfam" id="PF01535">
    <property type="entry name" value="PPR"/>
    <property type="match status" value="1"/>
</dbReference>
<dbReference type="AlphaFoldDB" id="A0AAV5LI81"/>
<dbReference type="Gene3D" id="1.25.40.10">
    <property type="entry name" value="Tetratricopeptide repeat domain"/>
    <property type="match status" value="1"/>
</dbReference>
<keyword evidence="5" id="KW-1185">Reference proteome</keyword>
<dbReference type="GO" id="GO:0003729">
    <property type="term" value="F:mRNA binding"/>
    <property type="evidence" value="ECO:0007669"/>
    <property type="project" value="TreeGrafter"/>
</dbReference>
<name>A0AAV5LI81_9ROSI</name>
<dbReference type="InterPro" id="IPR051114">
    <property type="entry name" value="Mito_RNA_Proc_CCM1"/>
</dbReference>
<proteinExistence type="inferred from homology"/>
<dbReference type="Pfam" id="PF13041">
    <property type="entry name" value="PPR_2"/>
    <property type="match status" value="1"/>
</dbReference>
<evidence type="ECO:0000313" key="4">
    <source>
        <dbReference type="EMBL" id="GKV36883.1"/>
    </source>
</evidence>
<gene>
    <name evidence="4" type="ORF">SLEP1_g44967</name>
</gene>
<feature type="repeat" description="PPR" evidence="3">
    <location>
        <begin position="26"/>
        <end position="60"/>
    </location>
</feature>
<dbReference type="Proteomes" id="UP001054252">
    <property type="component" value="Unassembled WGS sequence"/>
</dbReference>
<dbReference type="GO" id="GO:0006396">
    <property type="term" value="P:RNA processing"/>
    <property type="evidence" value="ECO:0007669"/>
    <property type="project" value="TreeGrafter"/>
</dbReference>
<dbReference type="GO" id="GO:0007005">
    <property type="term" value="P:mitochondrion organization"/>
    <property type="evidence" value="ECO:0007669"/>
    <property type="project" value="TreeGrafter"/>
</dbReference>
<evidence type="ECO:0000313" key="5">
    <source>
        <dbReference type="Proteomes" id="UP001054252"/>
    </source>
</evidence>
<evidence type="ECO:0000256" key="2">
    <source>
        <dbReference type="ARBA" id="ARBA00022737"/>
    </source>
</evidence>
<dbReference type="PANTHER" id="PTHR47934">
    <property type="entry name" value="PENTATRICOPEPTIDE REPEAT-CONTAINING PROTEIN PET309, MITOCHONDRIAL"/>
    <property type="match status" value="1"/>
</dbReference>
<feature type="repeat" description="PPR" evidence="3">
    <location>
        <begin position="61"/>
        <end position="95"/>
    </location>
</feature>
<dbReference type="GO" id="GO:0005739">
    <property type="term" value="C:mitochondrion"/>
    <property type="evidence" value="ECO:0007669"/>
    <property type="project" value="TreeGrafter"/>
</dbReference>
<evidence type="ECO:0008006" key="6">
    <source>
        <dbReference type="Google" id="ProtNLM"/>
    </source>
</evidence>
<accession>A0AAV5LI81</accession>
<dbReference type="InterPro" id="IPR011990">
    <property type="entry name" value="TPR-like_helical_dom_sf"/>
</dbReference>
<dbReference type="PANTHER" id="PTHR47934:SF28">
    <property type="entry name" value="OS04G0488500 PROTEIN"/>
    <property type="match status" value="1"/>
</dbReference>
<sequence length="139" mass="15385">MLMLKESWAFLGKIKPNSLLNPPLRTKETYTSIIGGYCRDGDVNTALQLFHRMNVHSCAPGSFTYGAPISGLFKDPKLDVACQLHETMMDKGLSPSKVTWLTLAHEYCKKGNSATAMILVQKKKSSGSKQLIHLDEEAL</sequence>
<evidence type="ECO:0000256" key="1">
    <source>
        <dbReference type="ARBA" id="ARBA00007626"/>
    </source>
</evidence>
<organism evidence="4 5">
    <name type="scientific">Rubroshorea leprosula</name>
    <dbReference type="NCBI Taxonomy" id="152421"/>
    <lineage>
        <taxon>Eukaryota</taxon>
        <taxon>Viridiplantae</taxon>
        <taxon>Streptophyta</taxon>
        <taxon>Embryophyta</taxon>
        <taxon>Tracheophyta</taxon>
        <taxon>Spermatophyta</taxon>
        <taxon>Magnoliopsida</taxon>
        <taxon>eudicotyledons</taxon>
        <taxon>Gunneridae</taxon>
        <taxon>Pentapetalae</taxon>
        <taxon>rosids</taxon>
        <taxon>malvids</taxon>
        <taxon>Malvales</taxon>
        <taxon>Dipterocarpaceae</taxon>
        <taxon>Rubroshorea</taxon>
    </lineage>
</organism>
<dbReference type="InterPro" id="IPR002885">
    <property type="entry name" value="PPR_rpt"/>
</dbReference>
<dbReference type="EMBL" id="BPVZ01000119">
    <property type="protein sequence ID" value="GKV36883.1"/>
    <property type="molecule type" value="Genomic_DNA"/>
</dbReference>
<evidence type="ECO:0000256" key="3">
    <source>
        <dbReference type="PROSITE-ProRule" id="PRU00708"/>
    </source>
</evidence>
<protein>
    <recommendedName>
        <fullName evidence="6">Pentatricopeptide repeat-containing protein</fullName>
    </recommendedName>
</protein>
<reference evidence="4 5" key="1">
    <citation type="journal article" date="2021" name="Commun. Biol.">
        <title>The genome of Shorea leprosula (Dipterocarpaceae) highlights the ecological relevance of drought in aseasonal tropical rainforests.</title>
        <authorList>
            <person name="Ng K.K.S."/>
            <person name="Kobayashi M.J."/>
            <person name="Fawcett J.A."/>
            <person name="Hatakeyama M."/>
            <person name="Paape T."/>
            <person name="Ng C.H."/>
            <person name="Ang C.C."/>
            <person name="Tnah L.H."/>
            <person name="Lee C.T."/>
            <person name="Nishiyama T."/>
            <person name="Sese J."/>
            <person name="O'Brien M.J."/>
            <person name="Copetti D."/>
            <person name="Mohd Noor M.I."/>
            <person name="Ong R.C."/>
            <person name="Putra M."/>
            <person name="Sireger I.Z."/>
            <person name="Indrioko S."/>
            <person name="Kosugi Y."/>
            <person name="Izuno A."/>
            <person name="Isagi Y."/>
            <person name="Lee S.L."/>
            <person name="Shimizu K.K."/>
        </authorList>
    </citation>
    <scope>NUCLEOTIDE SEQUENCE [LARGE SCALE GENOMIC DNA]</scope>
    <source>
        <strain evidence="4">214</strain>
    </source>
</reference>